<sequence length="224" mass="24012">MPKTAIVTGSSCGIGAAAARLFARKGYNVVVHGRNKQKLQGVYDEIKEIGTGGVHMVEMELSNLSDIPRVIKETVEIFGGIDVLVNNAALLAQGNIEQVTEIETDKLFAVNVKAPMFLIQEALPFLKKAKGAIVNVSSVCSSYQTNNHLIYAMTKAALDHMSVTLAGNLAADEVRVNTVNPAAVLTEIWQKAHGLPEEAMAGFAEKVKENQPMGILSPEEVAQV</sequence>
<dbReference type="PRINTS" id="PR00080">
    <property type="entry name" value="SDRFAMILY"/>
</dbReference>
<dbReference type="InterPro" id="IPR036291">
    <property type="entry name" value="NAD(P)-bd_dom_sf"/>
</dbReference>
<dbReference type="PROSITE" id="PS00061">
    <property type="entry name" value="ADH_SHORT"/>
    <property type="match status" value="1"/>
</dbReference>
<evidence type="ECO:0000256" key="1">
    <source>
        <dbReference type="ARBA" id="ARBA00023002"/>
    </source>
</evidence>
<dbReference type="EMBL" id="OU015568">
    <property type="protein sequence ID" value="CAG5077366.1"/>
    <property type="molecule type" value="Genomic_DNA"/>
</dbReference>
<dbReference type="PANTHER" id="PTHR43975:SF2">
    <property type="entry name" value="EG:BACR7A4.14 PROTEIN-RELATED"/>
    <property type="match status" value="1"/>
</dbReference>
<dbReference type="Gene3D" id="3.40.50.720">
    <property type="entry name" value="NAD(P)-binding Rossmann-like Domain"/>
    <property type="match status" value="1"/>
</dbReference>
<accession>A0ABN7RN75</accession>
<reference evidence="3 4" key="1">
    <citation type="submission" date="2021-04" db="EMBL/GenBank/DDBJ databases">
        <authorList>
            <person name="Bliznina A."/>
        </authorList>
    </citation>
    <scope>NUCLEOTIDE SEQUENCE [LARGE SCALE GENOMIC DNA]</scope>
</reference>
<comment type="similarity">
    <text evidence="2">Belongs to the short-chain dehydrogenases/reductases (SDR) family.</text>
</comment>
<evidence type="ECO:0000313" key="4">
    <source>
        <dbReference type="Proteomes" id="UP001158576"/>
    </source>
</evidence>
<dbReference type="InterPro" id="IPR020904">
    <property type="entry name" value="Sc_DH/Rdtase_CS"/>
</dbReference>
<evidence type="ECO:0000313" key="3">
    <source>
        <dbReference type="EMBL" id="CAG5077366.1"/>
    </source>
</evidence>
<dbReference type="SUPFAM" id="SSF51735">
    <property type="entry name" value="NAD(P)-binding Rossmann-fold domains"/>
    <property type="match status" value="1"/>
</dbReference>
<evidence type="ECO:0000256" key="2">
    <source>
        <dbReference type="RuleBase" id="RU000363"/>
    </source>
</evidence>
<name>A0ABN7RN75_OIKDI</name>
<dbReference type="PRINTS" id="PR00081">
    <property type="entry name" value="GDHRDH"/>
</dbReference>
<keyword evidence="1" id="KW-0560">Oxidoreductase</keyword>
<dbReference type="InterPro" id="IPR002347">
    <property type="entry name" value="SDR_fam"/>
</dbReference>
<organism evidence="3 4">
    <name type="scientific">Oikopleura dioica</name>
    <name type="common">Tunicate</name>
    <dbReference type="NCBI Taxonomy" id="34765"/>
    <lineage>
        <taxon>Eukaryota</taxon>
        <taxon>Metazoa</taxon>
        <taxon>Chordata</taxon>
        <taxon>Tunicata</taxon>
        <taxon>Appendicularia</taxon>
        <taxon>Copelata</taxon>
        <taxon>Oikopleuridae</taxon>
        <taxon>Oikopleura</taxon>
    </lineage>
</organism>
<protein>
    <submittedName>
        <fullName evidence="3">Oidioi.mRNA.OKI2018_I69.PAR.g8692.t1.cds</fullName>
    </submittedName>
</protein>
<dbReference type="Proteomes" id="UP001158576">
    <property type="component" value="Chromosome PAR"/>
</dbReference>
<keyword evidence="4" id="KW-1185">Reference proteome</keyword>
<dbReference type="PANTHER" id="PTHR43975">
    <property type="entry name" value="ZGC:101858"/>
    <property type="match status" value="1"/>
</dbReference>
<proteinExistence type="inferred from homology"/>
<gene>
    <name evidence="3" type="ORF">OKIOD_LOCUS250</name>
</gene>
<dbReference type="Pfam" id="PF00106">
    <property type="entry name" value="adh_short"/>
    <property type="match status" value="1"/>
</dbReference>